<keyword evidence="3" id="KW-1185">Reference proteome</keyword>
<protein>
    <submittedName>
        <fullName evidence="2">Uncharacterized protein</fullName>
    </submittedName>
</protein>
<organism evidence="2 3">
    <name type="scientific">Pleurodeles waltl</name>
    <name type="common">Iberian ribbed newt</name>
    <dbReference type="NCBI Taxonomy" id="8319"/>
    <lineage>
        <taxon>Eukaryota</taxon>
        <taxon>Metazoa</taxon>
        <taxon>Chordata</taxon>
        <taxon>Craniata</taxon>
        <taxon>Vertebrata</taxon>
        <taxon>Euteleostomi</taxon>
        <taxon>Amphibia</taxon>
        <taxon>Batrachia</taxon>
        <taxon>Caudata</taxon>
        <taxon>Salamandroidea</taxon>
        <taxon>Salamandridae</taxon>
        <taxon>Pleurodelinae</taxon>
        <taxon>Pleurodeles</taxon>
    </lineage>
</organism>
<reference evidence="2" key="1">
    <citation type="journal article" date="2022" name="bioRxiv">
        <title>Sequencing and chromosome-scale assembly of the giantPleurodeles waltlgenome.</title>
        <authorList>
            <person name="Brown T."/>
            <person name="Elewa A."/>
            <person name="Iarovenko S."/>
            <person name="Subramanian E."/>
            <person name="Araus A.J."/>
            <person name="Petzold A."/>
            <person name="Susuki M."/>
            <person name="Suzuki K.-i.T."/>
            <person name="Hayashi T."/>
            <person name="Toyoda A."/>
            <person name="Oliveira C."/>
            <person name="Osipova E."/>
            <person name="Leigh N.D."/>
            <person name="Simon A."/>
            <person name="Yun M.H."/>
        </authorList>
    </citation>
    <scope>NUCLEOTIDE SEQUENCE</scope>
    <source>
        <strain evidence="2">20211129_DDA</strain>
        <tissue evidence="2">Liver</tissue>
    </source>
</reference>
<evidence type="ECO:0000313" key="3">
    <source>
        <dbReference type="Proteomes" id="UP001066276"/>
    </source>
</evidence>
<feature type="compositionally biased region" description="Low complexity" evidence="1">
    <location>
        <begin position="30"/>
        <end position="40"/>
    </location>
</feature>
<sequence length="118" mass="12822">MHTDGLSRRPPLLRCLEITAGAPHRRSRARPSAPSAAAGSHLRRVHECIPAPPRPAQAVSARPQLTPPAPPLGPATAPDPVGGARLPQAFLEFLVQRMALWKTHDIRCGPQDFVRIVW</sequence>
<comment type="caution">
    <text evidence="2">The sequence shown here is derived from an EMBL/GenBank/DDBJ whole genome shotgun (WGS) entry which is preliminary data.</text>
</comment>
<evidence type="ECO:0000313" key="2">
    <source>
        <dbReference type="EMBL" id="KAJ1099236.1"/>
    </source>
</evidence>
<accession>A0AAV7M799</accession>
<feature type="region of interest" description="Disordered" evidence="1">
    <location>
        <begin position="20"/>
        <end position="83"/>
    </location>
</feature>
<dbReference type="Proteomes" id="UP001066276">
    <property type="component" value="Chromosome 10"/>
</dbReference>
<proteinExistence type="predicted"/>
<dbReference type="EMBL" id="JANPWB010000014">
    <property type="protein sequence ID" value="KAJ1099236.1"/>
    <property type="molecule type" value="Genomic_DNA"/>
</dbReference>
<evidence type="ECO:0000256" key="1">
    <source>
        <dbReference type="SAM" id="MobiDB-lite"/>
    </source>
</evidence>
<dbReference type="AlphaFoldDB" id="A0AAV7M799"/>
<name>A0AAV7M799_PLEWA</name>
<gene>
    <name evidence="2" type="ORF">NDU88_004340</name>
</gene>